<keyword evidence="3" id="KW-1185">Reference proteome</keyword>
<dbReference type="EMBL" id="MU006223">
    <property type="protein sequence ID" value="KAF2828284.1"/>
    <property type="molecule type" value="Genomic_DNA"/>
</dbReference>
<organism evidence="2 3">
    <name type="scientific">Ophiobolus disseminans</name>
    <dbReference type="NCBI Taxonomy" id="1469910"/>
    <lineage>
        <taxon>Eukaryota</taxon>
        <taxon>Fungi</taxon>
        <taxon>Dikarya</taxon>
        <taxon>Ascomycota</taxon>
        <taxon>Pezizomycotina</taxon>
        <taxon>Dothideomycetes</taxon>
        <taxon>Pleosporomycetidae</taxon>
        <taxon>Pleosporales</taxon>
        <taxon>Pleosporineae</taxon>
        <taxon>Phaeosphaeriaceae</taxon>
        <taxon>Ophiobolus</taxon>
    </lineage>
</organism>
<name>A0A6A7A650_9PLEO</name>
<feature type="signal peptide" evidence="1">
    <location>
        <begin position="1"/>
        <end position="24"/>
    </location>
</feature>
<evidence type="ECO:0000313" key="2">
    <source>
        <dbReference type="EMBL" id="KAF2828284.1"/>
    </source>
</evidence>
<evidence type="ECO:0000256" key="1">
    <source>
        <dbReference type="SAM" id="SignalP"/>
    </source>
</evidence>
<dbReference type="Proteomes" id="UP000799424">
    <property type="component" value="Unassembled WGS sequence"/>
</dbReference>
<sequence>RPLFVTLSPLLLRVVLDSLHASFAAHPCPVVAGQNPFVCELEFCFCIASLTMPKESKKPLAHSVRPLRKESSTTKRRNRAAIVQQKSLEMLFRC</sequence>
<protein>
    <recommendedName>
        <fullName evidence="4">Secreted protein</fullName>
    </recommendedName>
</protein>
<evidence type="ECO:0008006" key="4">
    <source>
        <dbReference type="Google" id="ProtNLM"/>
    </source>
</evidence>
<accession>A0A6A7A650</accession>
<feature type="chain" id="PRO_5025478839" description="Secreted protein" evidence="1">
    <location>
        <begin position="25"/>
        <end position="94"/>
    </location>
</feature>
<keyword evidence="1" id="KW-0732">Signal</keyword>
<feature type="non-terminal residue" evidence="2">
    <location>
        <position position="1"/>
    </location>
</feature>
<proteinExistence type="predicted"/>
<evidence type="ECO:0000313" key="3">
    <source>
        <dbReference type="Proteomes" id="UP000799424"/>
    </source>
</evidence>
<gene>
    <name evidence="2" type="ORF">CC86DRAFT_439360</name>
</gene>
<dbReference type="AlphaFoldDB" id="A0A6A7A650"/>
<reference evidence="2" key="1">
    <citation type="journal article" date="2020" name="Stud. Mycol.">
        <title>101 Dothideomycetes genomes: a test case for predicting lifestyles and emergence of pathogens.</title>
        <authorList>
            <person name="Haridas S."/>
            <person name="Albert R."/>
            <person name="Binder M."/>
            <person name="Bloem J."/>
            <person name="Labutti K."/>
            <person name="Salamov A."/>
            <person name="Andreopoulos B."/>
            <person name="Baker S."/>
            <person name="Barry K."/>
            <person name="Bills G."/>
            <person name="Bluhm B."/>
            <person name="Cannon C."/>
            <person name="Castanera R."/>
            <person name="Culley D."/>
            <person name="Daum C."/>
            <person name="Ezra D."/>
            <person name="Gonzalez J."/>
            <person name="Henrissat B."/>
            <person name="Kuo A."/>
            <person name="Liang C."/>
            <person name="Lipzen A."/>
            <person name="Lutzoni F."/>
            <person name="Magnuson J."/>
            <person name="Mondo S."/>
            <person name="Nolan M."/>
            <person name="Ohm R."/>
            <person name="Pangilinan J."/>
            <person name="Park H.-J."/>
            <person name="Ramirez L."/>
            <person name="Alfaro M."/>
            <person name="Sun H."/>
            <person name="Tritt A."/>
            <person name="Yoshinaga Y."/>
            <person name="Zwiers L.-H."/>
            <person name="Turgeon B."/>
            <person name="Goodwin S."/>
            <person name="Spatafora J."/>
            <person name="Crous P."/>
            <person name="Grigoriev I."/>
        </authorList>
    </citation>
    <scope>NUCLEOTIDE SEQUENCE</scope>
    <source>
        <strain evidence="2">CBS 113818</strain>
    </source>
</reference>